<feature type="transmembrane region" description="Helical" evidence="1">
    <location>
        <begin position="89"/>
        <end position="113"/>
    </location>
</feature>
<evidence type="ECO:0000256" key="1">
    <source>
        <dbReference type="SAM" id="Phobius"/>
    </source>
</evidence>
<organism evidence="2 3">
    <name type="scientific">Cryobacterium shii</name>
    <dbReference type="NCBI Taxonomy" id="1259235"/>
    <lineage>
        <taxon>Bacteria</taxon>
        <taxon>Bacillati</taxon>
        <taxon>Actinomycetota</taxon>
        <taxon>Actinomycetes</taxon>
        <taxon>Micrococcales</taxon>
        <taxon>Microbacteriaceae</taxon>
        <taxon>Cryobacterium</taxon>
    </lineage>
</organism>
<dbReference type="EMBL" id="SOFY01000013">
    <property type="protein sequence ID" value="TFC51655.1"/>
    <property type="molecule type" value="Genomic_DNA"/>
</dbReference>
<dbReference type="RefSeq" id="WP_134366690.1">
    <property type="nucleotide sequence ID" value="NZ_SOFY01000013.1"/>
</dbReference>
<feature type="transmembrane region" description="Helical" evidence="1">
    <location>
        <begin position="30"/>
        <end position="47"/>
    </location>
</feature>
<name>A0AAQ2HGV0_9MICO</name>
<sequence>MAARVLWSRILVALGGIGMALGAVDPVEGSLLILLGSALVAFGLFLGKRERPVLLYSLWVLVLIAFGVGALFALSAVGGIGGGSGRSMWWGVLILPYPIGWLMALVGAMYLLVRYLRDRRRAPHP</sequence>
<keyword evidence="1" id="KW-0472">Membrane</keyword>
<proteinExistence type="predicted"/>
<evidence type="ECO:0000313" key="2">
    <source>
        <dbReference type="EMBL" id="TFC51655.1"/>
    </source>
</evidence>
<keyword evidence="1" id="KW-1133">Transmembrane helix</keyword>
<comment type="caution">
    <text evidence="2">The sequence shown here is derived from an EMBL/GenBank/DDBJ whole genome shotgun (WGS) entry which is preliminary data.</text>
</comment>
<evidence type="ECO:0000313" key="3">
    <source>
        <dbReference type="Proteomes" id="UP000297403"/>
    </source>
</evidence>
<feature type="transmembrane region" description="Helical" evidence="1">
    <location>
        <begin position="7"/>
        <end position="24"/>
    </location>
</feature>
<feature type="transmembrane region" description="Helical" evidence="1">
    <location>
        <begin position="54"/>
        <end position="77"/>
    </location>
</feature>
<accession>A0AAQ2HGV0</accession>
<protein>
    <submittedName>
        <fullName evidence="2">Uncharacterized protein</fullName>
    </submittedName>
</protein>
<dbReference type="AlphaFoldDB" id="A0AAQ2HGV0"/>
<keyword evidence="1" id="KW-0812">Transmembrane</keyword>
<reference evidence="2 3" key="1">
    <citation type="submission" date="2019-03" db="EMBL/GenBank/DDBJ databases">
        <title>Genomics of glacier-inhabiting Cryobacterium strains.</title>
        <authorList>
            <person name="Liu Q."/>
            <person name="Xin Y.-H."/>
        </authorList>
    </citation>
    <scope>NUCLEOTIDE SEQUENCE [LARGE SCALE GENOMIC DNA]</scope>
    <source>
        <strain evidence="3">TMT1-22</strain>
    </source>
</reference>
<dbReference type="Proteomes" id="UP000297403">
    <property type="component" value="Unassembled WGS sequence"/>
</dbReference>
<gene>
    <name evidence="2" type="ORF">E3O49_03165</name>
</gene>
<keyword evidence="3" id="KW-1185">Reference proteome</keyword>